<organism evidence="2 3">
    <name type="scientific">Linderina pennispora</name>
    <dbReference type="NCBI Taxonomy" id="61395"/>
    <lineage>
        <taxon>Eukaryota</taxon>
        <taxon>Fungi</taxon>
        <taxon>Fungi incertae sedis</taxon>
        <taxon>Zoopagomycota</taxon>
        <taxon>Kickxellomycotina</taxon>
        <taxon>Kickxellomycetes</taxon>
        <taxon>Kickxellales</taxon>
        <taxon>Kickxellaceae</taxon>
        <taxon>Linderina</taxon>
    </lineage>
</organism>
<feature type="compositionally biased region" description="Polar residues" evidence="1">
    <location>
        <begin position="19"/>
        <end position="39"/>
    </location>
</feature>
<comment type="caution">
    <text evidence="2">The sequence shown here is derived from an EMBL/GenBank/DDBJ whole genome shotgun (WGS) entry which is preliminary data.</text>
</comment>
<feature type="region of interest" description="Disordered" evidence="1">
    <location>
        <begin position="1063"/>
        <end position="1139"/>
    </location>
</feature>
<feature type="compositionally biased region" description="Polar residues" evidence="1">
    <location>
        <begin position="1071"/>
        <end position="1086"/>
    </location>
</feature>
<feature type="compositionally biased region" description="Basic residues" evidence="1">
    <location>
        <begin position="1371"/>
        <end position="1383"/>
    </location>
</feature>
<evidence type="ECO:0000256" key="1">
    <source>
        <dbReference type="SAM" id="MobiDB-lite"/>
    </source>
</evidence>
<feature type="compositionally biased region" description="Low complexity" evidence="1">
    <location>
        <begin position="40"/>
        <end position="51"/>
    </location>
</feature>
<accession>A0A1Y1VWD5</accession>
<gene>
    <name evidence="2" type="ORF">DL89DRAFT_270885</name>
</gene>
<dbReference type="GeneID" id="63805486"/>
<keyword evidence="3" id="KW-1185">Reference proteome</keyword>
<feature type="compositionally biased region" description="Polar residues" evidence="1">
    <location>
        <begin position="1117"/>
        <end position="1132"/>
    </location>
</feature>
<reference evidence="2 3" key="1">
    <citation type="submission" date="2016-07" db="EMBL/GenBank/DDBJ databases">
        <title>Pervasive Adenine N6-methylation of Active Genes in Fungi.</title>
        <authorList>
            <consortium name="DOE Joint Genome Institute"/>
            <person name="Mondo S.J."/>
            <person name="Dannebaum R.O."/>
            <person name="Kuo R.C."/>
            <person name="Labutti K."/>
            <person name="Haridas S."/>
            <person name="Kuo A."/>
            <person name="Salamov A."/>
            <person name="Ahrendt S.R."/>
            <person name="Lipzen A."/>
            <person name="Sullivan W."/>
            <person name="Andreopoulos W.B."/>
            <person name="Clum A."/>
            <person name="Lindquist E."/>
            <person name="Daum C."/>
            <person name="Ramamoorthy G.K."/>
            <person name="Gryganskyi A."/>
            <person name="Culley D."/>
            <person name="Magnuson J.K."/>
            <person name="James T.Y."/>
            <person name="O'Malley M.A."/>
            <person name="Stajich J.E."/>
            <person name="Spatafora J.W."/>
            <person name="Visel A."/>
            <person name="Grigoriev I.V."/>
        </authorList>
    </citation>
    <scope>NUCLEOTIDE SEQUENCE [LARGE SCALE GENOMIC DNA]</scope>
    <source>
        <strain evidence="2 3">ATCC 12442</strain>
    </source>
</reference>
<evidence type="ECO:0000313" key="3">
    <source>
        <dbReference type="Proteomes" id="UP000193922"/>
    </source>
</evidence>
<dbReference type="Proteomes" id="UP000193922">
    <property type="component" value="Unassembled WGS sequence"/>
</dbReference>
<sequence length="1390" mass="152853">MQGNFSPQAKLHRGHRNYPSHNAQSTRNPPPRTNQNYANPTQQHPQHQRTTGGMFGKLRMFVENVADAFDNPSPTRRDMLVDHWSRIQEYYTPQNQDDLRKLEVTDTTIPYHLESALRLLALEMLETADHEADGIAKEHLAQPLEFGPCIEYLLQYHVLNSLVEFADADLPRGMRKNVLHFFGIFIECIPLGLLPESAIRLPLVEIMRQCLNVVQTSPTTLINPMRRQEPMAGSSTTAVGSVYSSIGRKQGKQSSATTNRLGQGYHCIPNDKTAVILCHDLLKLVVSLFTRLREHSNMVYLFFDWGSEWQTTAKSADLAVASLRTATSDYKQQSARGHEMLIMHVIVEYLLAPGMTGQLAREALVLVVQVLLAPKDKDKYVDFLLDRARIAELLVEHLGYLHSQMPVYRPIPRTPNSQLFRNDYTGGRTMPPLTRRMHPESASLAGRFNFKANLRDLLANEGIIRSVAKREQRESDILVSARKILEHVDAFFLCWELLDELCVVGQCDSRIVAAVQSQLSNGFLRTHIEPALLATMASMSQANTTISYLTDLITITHSSHVLDALFMVLLGSDLAPERAPQDRPKNMHLLSKEDQELLDSIEDEALRAEAAALLLPPGFDLSTLGTTKSDDKSSGSEPNPLRATLISWMTYTDNTHLSLNTLRLFDTILSTMNQFAYTSLALRNFLDEPAGNSHAGTQMSPLVGAALPAASAADGGDDDDEKPLANLVQPQGDALGEFYSGPAIGLGMSVAVDQELVRAVVERFLDASPSNISNAMPEVVVSAAIRIDERPSPTNSQSPRSPQDSQSLPVLDQQLEAPRNFQNMRSIIMREAQGCDEYVQDCLQRLRVNQEYIRKCWQSKARFVRKHAPAHHTQSTSDSTTGNTEDVSRQIDDSLAAFYPGGFLASLVKQFSLVVKRHMAYSLMLTSMINKLACIADPALCAYLFLANSATLPKTQVTGDASEETESKPIKPMLLYDGFVSAAADAYVKSERVPKFSARLARQHREGVETAVRVGAAQRRDVEKAVQAMRANEQQQQQAGSLTKAKVVNALSDAKITTGRSYATAAAATPKPQTSQDQVTKTQSATDDQDDTPLALLPSSTSRNANTGSTEVDESLSGLQISNVPLDSTKPSDSVAKQRGPATLKQVVALLGTPIRRFVHGYIVLDEFGKEMAATALALHTLELDRAMDRVMRANALGSAFLGDVNQEEYADLLDYYDPEEPAYRRAEAVKESLRIGSSVIDLSSGRNHPHHDRKSLGIIEPSSPTKVRKDRRRGSVSGKSGRNRSLSSTSGHTSTLLVALEEAAVSAQNQQKQPTDDGNDGSEGASNIGLAKKRSSSRRRSRRKSTRSAQQLQQMLAADGSQPAGSGGNVKRKGSSSSRRKPQGAAVSQ</sequence>
<feature type="region of interest" description="Disordered" evidence="1">
    <location>
        <begin position="1241"/>
        <end position="1293"/>
    </location>
</feature>
<feature type="region of interest" description="Disordered" evidence="1">
    <location>
        <begin position="1306"/>
        <end position="1390"/>
    </location>
</feature>
<feature type="region of interest" description="Disordered" evidence="1">
    <location>
        <begin position="867"/>
        <end position="887"/>
    </location>
</feature>
<feature type="region of interest" description="Disordered" evidence="1">
    <location>
        <begin position="1"/>
        <end position="51"/>
    </location>
</feature>
<evidence type="ECO:0000313" key="2">
    <source>
        <dbReference type="EMBL" id="ORX65523.1"/>
    </source>
</evidence>
<dbReference type="PANTHER" id="PTHR21705:SF11">
    <property type="entry name" value="FHIP FAMILY PROTEIN CG3558"/>
    <property type="match status" value="1"/>
</dbReference>
<proteinExistence type="predicted"/>
<protein>
    <submittedName>
        <fullName evidence="2">Uncharacterized protein</fullName>
    </submittedName>
</protein>
<feature type="compositionally biased region" description="Low complexity" evidence="1">
    <location>
        <begin position="1276"/>
        <end position="1293"/>
    </location>
</feature>
<dbReference type="RefSeq" id="XP_040739689.1">
    <property type="nucleotide sequence ID" value="XM_040888838.1"/>
</dbReference>
<dbReference type="OrthoDB" id="5350595at2759"/>
<dbReference type="EMBL" id="MCFD01000027">
    <property type="protein sequence ID" value="ORX65523.1"/>
    <property type="molecule type" value="Genomic_DNA"/>
</dbReference>
<name>A0A1Y1VWD5_9FUNG</name>
<dbReference type="Pfam" id="PF10257">
    <property type="entry name" value="RAI16-like"/>
    <property type="match status" value="1"/>
</dbReference>
<feature type="compositionally biased region" description="Polar residues" evidence="1">
    <location>
        <begin position="872"/>
        <end position="885"/>
    </location>
</feature>
<dbReference type="InterPro" id="IPR019384">
    <property type="entry name" value="FHIP"/>
</dbReference>
<dbReference type="PANTHER" id="PTHR21705">
    <property type="entry name" value="RAI16 PROTEIN-RELATED"/>
    <property type="match status" value="1"/>
</dbReference>
<feature type="compositionally biased region" description="Basic residues" evidence="1">
    <location>
        <begin position="1332"/>
        <end position="1347"/>
    </location>
</feature>
<feature type="compositionally biased region" description="Polar residues" evidence="1">
    <location>
        <begin position="1098"/>
        <end position="1110"/>
    </location>
</feature>